<keyword evidence="3" id="KW-1185">Reference proteome</keyword>
<protein>
    <submittedName>
        <fullName evidence="2">Dienelactone hydrolase-like protein</fullName>
    </submittedName>
</protein>
<evidence type="ECO:0000313" key="3">
    <source>
        <dbReference type="Proteomes" id="UP000799444"/>
    </source>
</evidence>
<gene>
    <name evidence="2" type="ORF">EJ04DRAFT_484675</name>
</gene>
<proteinExistence type="predicted"/>
<dbReference type="Proteomes" id="UP000799444">
    <property type="component" value="Unassembled WGS sequence"/>
</dbReference>
<keyword evidence="2" id="KW-0378">Hydrolase</keyword>
<dbReference type="SUPFAM" id="SSF54427">
    <property type="entry name" value="NTF2-like"/>
    <property type="match status" value="1"/>
</dbReference>
<dbReference type="OrthoDB" id="5440at2759"/>
<organism evidence="2 3">
    <name type="scientific">Polyplosphaeria fusca</name>
    <dbReference type="NCBI Taxonomy" id="682080"/>
    <lineage>
        <taxon>Eukaryota</taxon>
        <taxon>Fungi</taxon>
        <taxon>Dikarya</taxon>
        <taxon>Ascomycota</taxon>
        <taxon>Pezizomycotina</taxon>
        <taxon>Dothideomycetes</taxon>
        <taxon>Pleosporomycetidae</taxon>
        <taxon>Pleosporales</taxon>
        <taxon>Tetraplosphaeriaceae</taxon>
        <taxon>Polyplosphaeria</taxon>
    </lineage>
</organism>
<dbReference type="AlphaFoldDB" id="A0A9P4V7D1"/>
<dbReference type="EMBL" id="ML996105">
    <property type="protein sequence ID" value="KAF2739183.1"/>
    <property type="molecule type" value="Genomic_DNA"/>
</dbReference>
<accession>A0A9P4V7D1</accession>
<dbReference type="GO" id="GO:0016787">
    <property type="term" value="F:hydrolase activity"/>
    <property type="evidence" value="ECO:0007669"/>
    <property type="project" value="UniProtKB-KW"/>
</dbReference>
<dbReference type="InterPro" id="IPR009959">
    <property type="entry name" value="Cyclase_SnoaL-like"/>
</dbReference>
<dbReference type="PANTHER" id="PTHR38436:SF3">
    <property type="entry name" value="CARBOXYMETHYLENEBUTENOLIDASE-RELATED"/>
    <property type="match status" value="1"/>
</dbReference>
<name>A0A9P4V7D1_9PLEO</name>
<sequence length="437" mass="48330">MDQQGNPYYAASPDTPPQQISRNITLQTPLSRRGYGPGLVLVLDHYAAVEKAEGKLDPPPLQKWAEEGFCVVQVLVPAKEEDGGEFPLKRALEILQGEGRCEGDGKEVGLISYLSRIPFYVEEAACLSPSIKAIVSYGGRAFSSINTDATTIAPQLLHIAGKPLARRESMSIVPDSDSHAALARVSTSSPAKSFRYESAARDCNWILPSDEHYHAASAGLAHTRSLSFLKPFLQGPYFDLEAVWEEHCMYEFGARDVDKTMATMVAEPYVNHIPMLTGGVGKGPLAHFYANHFVHVNPPDTELEVVSRTVGVDRVIDEFVGKLTHDRVVDWLLPGVPPTGKYLEIPFTSVICMRGDRLSHEHIHWDSSTAFHQLGLVPEWVKFPYAIDEKEAASGKRFEVRLPTVGVETARKLVEEGSVKSNELIERGLQWREVDDA</sequence>
<dbReference type="InterPro" id="IPR032710">
    <property type="entry name" value="NTF2-like_dom_sf"/>
</dbReference>
<comment type="caution">
    <text evidence="2">The sequence shown here is derived from an EMBL/GenBank/DDBJ whole genome shotgun (WGS) entry which is preliminary data.</text>
</comment>
<feature type="region of interest" description="Disordered" evidence="1">
    <location>
        <begin position="1"/>
        <end position="21"/>
    </location>
</feature>
<evidence type="ECO:0000313" key="2">
    <source>
        <dbReference type="EMBL" id="KAF2739183.1"/>
    </source>
</evidence>
<evidence type="ECO:0000256" key="1">
    <source>
        <dbReference type="SAM" id="MobiDB-lite"/>
    </source>
</evidence>
<dbReference type="Gene3D" id="3.10.450.50">
    <property type="match status" value="1"/>
</dbReference>
<reference evidence="2" key="1">
    <citation type="journal article" date="2020" name="Stud. Mycol.">
        <title>101 Dothideomycetes genomes: a test case for predicting lifestyles and emergence of pathogens.</title>
        <authorList>
            <person name="Haridas S."/>
            <person name="Albert R."/>
            <person name="Binder M."/>
            <person name="Bloem J."/>
            <person name="Labutti K."/>
            <person name="Salamov A."/>
            <person name="Andreopoulos B."/>
            <person name="Baker S."/>
            <person name="Barry K."/>
            <person name="Bills G."/>
            <person name="Bluhm B."/>
            <person name="Cannon C."/>
            <person name="Castanera R."/>
            <person name="Culley D."/>
            <person name="Daum C."/>
            <person name="Ezra D."/>
            <person name="Gonzalez J."/>
            <person name="Henrissat B."/>
            <person name="Kuo A."/>
            <person name="Liang C."/>
            <person name="Lipzen A."/>
            <person name="Lutzoni F."/>
            <person name="Magnuson J."/>
            <person name="Mondo S."/>
            <person name="Nolan M."/>
            <person name="Ohm R."/>
            <person name="Pangilinan J."/>
            <person name="Park H.-J."/>
            <person name="Ramirez L."/>
            <person name="Alfaro M."/>
            <person name="Sun H."/>
            <person name="Tritt A."/>
            <person name="Yoshinaga Y."/>
            <person name="Zwiers L.-H."/>
            <person name="Turgeon B."/>
            <person name="Goodwin S."/>
            <person name="Spatafora J."/>
            <person name="Crous P."/>
            <person name="Grigoriev I."/>
        </authorList>
    </citation>
    <scope>NUCLEOTIDE SEQUENCE</scope>
    <source>
        <strain evidence="2">CBS 125425</strain>
    </source>
</reference>
<dbReference type="PANTHER" id="PTHR38436">
    <property type="entry name" value="POLYKETIDE CYCLASE SNOAL-LIKE DOMAIN"/>
    <property type="match status" value="1"/>
</dbReference>
<dbReference type="GO" id="GO:0030638">
    <property type="term" value="P:polyketide metabolic process"/>
    <property type="evidence" value="ECO:0007669"/>
    <property type="project" value="InterPro"/>
</dbReference>